<proteinExistence type="predicted"/>
<sequence>MSLILPEHLRPWQKKKIQRDQEEYMKRIVKLADDFIQLMSKEGMSVADVSILTKTINEKLAQSYATKKISEVIKNAEETNEMYPQSESPEQEEKS</sequence>
<organism evidence="1">
    <name type="scientific">viral metagenome</name>
    <dbReference type="NCBI Taxonomy" id="1070528"/>
    <lineage>
        <taxon>unclassified sequences</taxon>
        <taxon>metagenomes</taxon>
        <taxon>organismal metagenomes</taxon>
    </lineage>
</organism>
<protein>
    <submittedName>
        <fullName evidence="1">Uncharacterized protein</fullName>
    </submittedName>
</protein>
<dbReference type="AlphaFoldDB" id="A0A6H1ZJI1"/>
<gene>
    <name evidence="1" type="ORF">TM448A00831_0014</name>
    <name evidence="2" type="ORF">TM448B00682_0011</name>
</gene>
<dbReference type="EMBL" id="MT144647">
    <property type="protein sequence ID" value="QJH96317.1"/>
    <property type="molecule type" value="Genomic_DNA"/>
</dbReference>
<accession>A0A6H1ZJI1</accession>
<reference evidence="1" key="1">
    <citation type="submission" date="2020-03" db="EMBL/GenBank/DDBJ databases">
        <title>The deep terrestrial virosphere.</title>
        <authorList>
            <person name="Holmfeldt K."/>
            <person name="Nilsson E."/>
            <person name="Simone D."/>
            <person name="Lopez-Fernandez M."/>
            <person name="Wu X."/>
            <person name="de Brujin I."/>
            <person name="Lundin D."/>
            <person name="Andersson A."/>
            <person name="Bertilsson S."/>
            <person name="Dopson M."/>
        </authorList>
    </citation>
    <scope>NUCLEOTIDE SEQUENCE</scope>
    <source>
        <strain evidence="1">TM448A00831</strain>
        <strain evidence="2">TM448B00682</strain>
    </source>
</reference>
<name>A0A6H1ZJI1_9ZZZZ</name>
<dbReference type="EMBL" id="MT144070">
    <property type="protein sequence ID" value="QJA48083.1"/>
    <property type="molecule type" value="Genomic_DNA"/>
</dbReference>
<evidence type="ECO:0000313" key="2">
    <source>
        <dbReference type="EMBL" id="QJH96317.1"/>
    </source>
</evidence>
<evidence type="ECO:0000313" key="1">
    <source>
        <dbReference type="EMBL" id="QJA48083.1"/>
    </source>
</evidence>